<protein>
    <submittedName>
        <fullName evidence="2">Uncharacterized protein</fullName>
    </submittedName>
</protein>
<dbReference type="AlphaFoldDB" id="A0A0A9HG49"/>
<proteinExistence type="predicted"/>
<reference evidence="2" key="2">
    <citation type="journal article" date="2015" name="Data Brief">
        <title>Shoot transcriptome of the giant reed, Arundo donax.</title>
        <authorList>
            <person name="Barrero R.A."/>
            <person name="Guerrero F.D."/>
            <person name="Moolhuijzen P."/>
            <person name="Goolsby J.A."/>
            <person name="Tidwell J."/>
            <person name="Bellgard S.E."/>
            <person name="Bellgard M.I."/>
        </authorList>
    </citation>
    <scope>NUCLEOTIDE SEQUENCE</scope>
    <source>
        <tissue evidence="2">Shoot tissue taken approximately 20 cm above the soil surface</tissue>
    </source>
</reference>
<sequence length="45" mass="4554">MTATVPQQGLLHSGQQQQAHASMPNGLLAAHQGVPSPAMYNGGGN</sequence>
<feature type="region of interest" description="Disordered" evidence="1">
    <location>
        <begin position="1"/>
        <end position="45"/>
    </location>
</feature>
<organism evidence="2">
    <name type="scientific">Arundo donax</name>
    <name type="common">Giant reed</name>
    <name type="synonym">Donax arundinaceus</name>
    <dbReference type="NCBI Taxonomy" id="35708"/>
    <lineage>
        <taxon>Eukaryota</taxon>
        <taxon>Viridiplantae</taxon>
        <taxon>Streptophyta</taxon>
        <taxon>Embryophyta</taxon>
        <taxon>Tracheophyta</taxon>
        <taxon>Spermatophyta</taxon>
        <taxon>Magnoliopsida</taxon>
        <taxon>Liliopsida</taxon>
        <taxon>Poales</taxon>
        <taxon>Poaceae</taxon>
        <taxon>PACMAD clade</taxon>
        <taxon>Arundinoideae</taxon>
        <taxon>Arundineae</taxon>
        <taxon>Arundo</taxon>
    </lineage>
</organism>
<reference evidence="2" key="1">
    <citation type="submission" date="2014-09" db="EMBL/GenBank/DDBJ databases">
        <authorList>
            <person name="Magalhaes I.L.F."/>
            <person name="Oliveira U."/>
            <person name="Santos F.R."/>
            <person name="Vidigal T.H.D.A."/>
            <person name="Brescovit A.D."/>
            <person name="Santos A.J."/>
        </authorList>
    </citation>
    <scope>NUCLEOTIDE SEQUENCE</scope>
    <source>
        <tissue evidence="2">Shoot tissue taken approximately 20 cm above the soil surface</tissue>
    </source>
</reference>
<dbReference type="EMBL" id="GBRH01162179">
    <property type="protein sequence ID" value="JAE35717.1"/>
    <property type="molecule type" value="Transcribed_RNA"/>
</dbReference>
<feature type="compositionally biased region" description="Low complexity" evidence="1">
    <location>
        <begin position="7"/>
        <end position="22"/>
    </location>
</feature>
<name>A0A0A9HG49_ARUDO</name>
<evidence type="ECO:0000256" key="1">
    <source>
        <dbReference type="SAM" id="MobiDB-lite"/>
    </source>
</evidence>
<accession>A0A0A9HG49</accession>
<evidence type="ECO:0000313" key="2">
    <source>
        <dbReference type="EMBL" id="JAE35717.1"/>
    </source>
</evidence>